<dbReference type="STRING" id="1336337.A0A3N4JES1"/>
<dbReference type="CDD" id="cd00024">
    <property type="entry name" value="CD_CSD"/>
    <property type="match status" value="1"/>
</dbReference>
<keyword evidence="3" id="KW-0539">Nucleus</keyword>
<keyword evidence="7" id="KW-1185">Reference proteome</keyword>
<dbReference type="Gene3D" id="2.40.50.40">
    <property type="match status" value="2"/>
</dbReference>
<evidence type="ECO:0000256" key="4">
    <source>
        <dbReference type="SAM" id="MobiDB-lite"/>
    </source>
</evidence>
<dbReference type="PANTHER" id="PTHR22812">
    <property type="entry name" value="CHROMOBOX PROTEIN"/>
    <property type="match status" value="1"/>
</dbReference>
<reference evidence="6 7" key="1">
    <citation type="journal article" date="2018" name="Nat. Ecol. Evol.">
        <title>Pezizomycetes genomes reveal the molecular basis of ectomycorrhizal truffle lifestyle.</title>
        <authorList>
            <person name="Murat C."/>
            <person name="Payen T."/>
            <person name="Noel B."/>
            <person name="Kuo A."/>
            <person name="Morin E."/>
            <person name="Chen J."/>
            <person name="Kohler A."/>
            <person name="Krizsan K."/>
            <person name="Balestrini R."/>
            <person name="Da Silva C."/>
            <person name="Montanini B."/>
            <person name="Hainaut M."/>
            <person name="Levati E."/>
            <person name="Barry K.W."/>
            <person name="Belfiori B."/>
            <person name="Cichocki N."/>
            <person name="Clum A."/>
            <person name="Dockter R.B."/>
            <person name="Fauchery L."/>
            <person name="Guy J."/>
            <person name="Iotti M."/>
            <person name="Le Tacon F."/>
            <person name="Lindquist E.A."/>
            <person name="Lipzen A."/>
            <person name="Malagnac F."/>
            <person name="Mello A."/>
            <person name="Molinier V."/>
            <person name="Miyauchi S."/>
            <person name="Poulain J."/>
            <person name="Riccioni C."/>
            <person name="Rubini A."/>
            <person name="Sitrit Y."/>
            <person name="Splivallo R."/>
            <person name="Traeger S."/>
            <person name="Wang M."/>
            <person name="Zifcakova L."/>
            <person name="Wipf D."/>
            <person name="Zambonelli A."/>
            <person name="Paolocci F."/>
            <person name="Nowrousian M."/>
            <person name="Ottonello S."/>
            <person name="Baldrian P."/>
            <person name="Spatafora J.W."/>
            <person name="Henrissat B."/>
            <person name="Nagy L.G."/>
            <person name="Aury J.M."/>
            <person name="Wincker P."/>
            <person name="Grigoriev I.V."/>
            <person name="Bonfante P."/>
            <person name="Martin F.M."/>
        </authorList>
    </citation>
    <scope>NUCLEOTIDE SEQUENCE [LARGE SCALE GENOMIC DNA]</scope>
    <source>
        <strain evidence="6 7">120613-1</strain>
    </source>
</reference>
<evidence type="ECO:0000256" key="1">
    <source>
        <dbReference type="ARBA" id="ARBA00004123"/>
    </source>
</evidence>
<dbReference type="InterPro" id="IPR023780">
    <property type="entry name" value="Chromo_domain"/>
</dbReference>
<dbReference type="PROSITE" id="PS50013">
    <property type="entry name" value="CHROMO_2"/>
    <property type="match status" value="1"/>
</dbReference>
<dbReference type="EMBL" id="ML120412">
    <property type="protein sequence ID" value="RPA96739.1"/>
    <property type="molecule type" value="Genomic_DNA"/>
</dbReference>
<gene>
    <name evidence="6" type="ORF">L873DRAFT_1791521</name>
</gene>
<dbReference type="CDD" id="cd18657">
    <property type="entry name" value="CSD_Swi6"/>
    <property type="match status" value="1"/>
</dbReference>
<dbReference type="InterPro" id="IPR008251">
    <property type="entry name" value="Chromo_shadow_dom"/>
</dbReference>
<feature type="region of interest" description="Disordered" evidence="4">
    <location>
        <begin position="109"/>
        <end position="162"/>
    </location>
</feature>
<dbReference type="InterPro" id="IPR023779">
    <property type="entry name" value="Chromodomain_CS"/>
</dbReference>
<dbReference type="GO" id="GO:0006338">
    <property type="term" value="P:chromatin remodeling"/>
    <property type="evidence" value="ECO:0007669"/>
    <property type="project" value="UniProtKB-ARBA"/>
</dbReference>
<evidence type="ECO:0000313" key="6">
    <source>
        <dbReference type="EMBL" id="RPA96739.1"/>
    </source>
</evidence>
<dbReference type="PROSITE" id="PS00598">
    <property type="entry name" value="CHROMO_1"/>
    <property type="match status" value="1"/>
</dbReference>
<protein>
    <recommendedName>
        <fullName evidence="5">Chromo domain-containing protein</fullName>
    </recommendedName>
</protein>
<dbReference type="SUPFAM" id="SSF54160">
    <property type="entry name" value="Chromo domain-like"/>
    <property type="match status" value="2"/>
</dbReference>
<sequence>MPPQIVTSDSDSDGDIIAAKAPTKDLDAVSLASAEEDGVADIPDDDEEYVVEAIKNHRYTDKKLYLLVKWKGYERKSDMTWEPEENCEGAKEILQAYYNAIGGRPTLESSPVVKGKRGRLSSGSTPAAVKAVKRAKTSTPAATTKNGKEASPAGGEPWNPPKGSWEEEIICIDTIEKTDKGLVCYVQWQNGRKSQHEISTVYRKCPQTMLRFYEQHLVFKESGSL</sequence>
<evidence type="ECO:0000256" key="3">
    <source>
        <dbReference type="ARBA" id="ARBA00023242"/>
    </source>
</evidence>
<dbReference type="Pfam" id="PF01393">
    <property type="entry name" value="Chromo_shadow"/>
    <property type="match status" value="1"/>
</dbReference>
<evidence type="ECO:0000313" key="7">
    <source>
        <dbReference type="Proteomes" id="UP000276215"/>
    </source>
</evidence>
<name>A0A3N4JES1_9PEZI</name>
<dbReference type="SMART" id="SM00300">
    <property type="entry name" value="ChSh"/>
    <property type="match status" value="1"/>
</dbReference>
<dbReference type="AlphaFoldDB" id="A0A3N4JES1"/>
<evidence type="ECO:0000259" key="5">
    <source>
        <dbReference type="PROSITE" id="PS50013"/>
    </source>
</evidence>
<dbReference type="Pfam" id="PF00385">
    <property type="entry name" value="Chromo"/>
    <property type="match status" value="1"/>
</dbReference>
<proteinExistence type="predicted"/>
<dbReference type="GO" id="GO:0000792">
    <property type="term" value="C:heterochromatin"/>
    <property type="evidence" value="ECO:0007669"/>
    <property type="project" value="UniProtKB-ARBA"/>
</dbReference>
<dbReference type="GO" id="GO:0005634">
    <property type="term" value="C:nucleus"/>
    <property type="evidence" value="ECO:0007669"/>
    <property type="project" value="UniProtKB-SubCell"/>
</dbReference>
<dbReference type="OrthoDB" id="433924at2759"/>
<dbReference type="Proteomes" id="UP000276215">
    <property type="component" value="Unassembled WGS sequence"/>
</dbReference>
<dbReference type="InterPro" id="IPR016197">
    <property type="entry name" value="Chromo-like_dom_sf"/>
</dbReference>
<evidence type="ECO:0000256" key="2">
    <source>
        <dbReference type="ARBA" id="ARBA00011353"/>
    </source>
</evidence>
<feature type="domain" description="Chromo" evidence="5">
    <location>
        <begin position="49"/>
        <end position="99"/>
    </location>
</feature>
<dbReference type="InterPro" id="IPR000953">
    <property type="entry name" value="Chromo/chromo_shadow_dom"/>
</dbReference>
<comment type="subcellular location">
    <subcellularLocation>
        <location evidence="1">Nucleus</location>
    </subcellularLocation>
</comment>
<accession>A0A3N4JES1</accession>
<organism evidence="6 7">
    <name type="scientific">Choiromyces venosus 120613-1</name>
    <dbReference type="NCBI Taxonomy" id="1336337"/>
    <lineage>
        <taxon>Eukaryota</taxon>
        <taxon>Fungi</taxon>
        <taxon>Dikarya</taxon>
        <taxon>Ascomycota</taxon>
        <taxon>Pezizomycotina</taxon>
        <taxon>Pezizomycetes</taxon>
        <taxon>Pezizales</taxon>
        <taxon>Tuberaceae</taxon>
        <taxon>Choiromyces</taxon>
    </lineage>
</organism>
<dbReference type="SMART" id="SM00298">
    <property type="entry name" value="CHROMO"/>
    <property type="match status" value="1"/>
</dbReference>
<comment type="subunit">
    <text evidence="2">Component of the NuA4 histone acetyltransferase complex.</text>
</comment>
<dbReference type="InterPro" id="IPR051219">
    <property type="entry name" value="Heterochromatin_chromo-domain"/>
</dbReference>